<evidence type="ECO:0000256" key="7">
    <source>
        <dbReference type="ARBA" id="ARBA00023306"/>
    </source>
</evidence>
<keyword evidence="6" id="KW-0539">Nucleus</keyword>
<proteinExistence type="inferred from homology"/>
<accession>A0A381L892</accession>
<evidence type="ECO:0000256" key="2">
    <source>
        <dbReference type="ARBA" id="ARBA00008029"/>
    </source>
</evidence>
<feature type="compositionally biased region" description="Polar residues" evidence="8">
    <location>
        <begin position="1"/>
        <end position="19"/>
    </location>
</feature>
<dbReference type="AlphaFoldDB" id="A0A381L892"/>
<protein>
    <recommendedName>
        <fullName evidence="3">Spindle assembly checkpoint component MAD1</fullName>
    </recommendedName>
</protein>
<evidence type="ECO:0000313" key="9">
    <source>
        <dbReference type="EMBL" id="SUZ09760.1"/>
    </source>
</evidence>
<dbReference type="Gene3D" id="6.10.250.90">
    <property type="match status" value="1"/>
</dbReference>
<dbReference type="InterPro" id="IPR008672">
    <property type="entry name" value="Mad1"/>
</dbReference>
<dbReference type="Gene3D" id="3.30.457.60">
    <property type="match status" value="1"/>
</dbReference>
<dbReference type="GO" id="GO:0051301">
    <property type="term" value="P:cell division"/>
    <property type="evidence" value="ECO:0007669"/>
    <property type="project" value="UniProtKB-KW"/>
</dbReference>
<feature type="compositionally biased region" description="Basic and acidic residues" evidence="8">
    <location>
        <begin position="204"/>
        <end position="223"/>
    </location>
</feature>
<gene>
    <name evidence="9" type="ORF">BGT96224V2_LOCUS2891</name>
</gene>
<feature type="region of interest" description="Disordered" evidence="8">
    <location>
        <begin position="204"/>
        <end position="226"/>
    </location>
</feature>
<dbReference type="GO" id="GO:0007094">
    <property type="term" value="P:mitotic spindle assembly checkpoint signaling"/>
    <property type="evidence" value="ECO:0007669"/>
    <property type="project" value="InterPro"/>
</dbReference>
<comment type="subcellular location">
    <subcellularLocation>
        <location evidence="1">Nucleus</location>
    </subcellularLocation>
</comment>
<dbReference type="GO" id="GO:0000776">
    <property type="term" value="C:kinetochore"/>
    <property type="evidence" value="ECO:0007669"/>
    <property type="project" value="TreeGrafter"/>
</dbReference>
<feature type="region of interest" description="Disordered" evidence="8">
    <location>
        <begin position="1"/>
        <end position="26"/>
    </location>
</feature>
<feature type="region of interest" description="Disordered" evidence="8">
    <location>
        <begin position="508"/>
        <end position="535"/>
    </location>
</feature>
<dbReference type="PANTHER" id="PTHR23168">
    <property type="entry name" value="MITOTIC SPINDLE ASSEMBLY CHECKPOINT PROTEIN MAD1 MITOTIC ARREST DEFICIENT-LIKE PROTEIN 1"/>
    <property type="match status" value="1"/>
</dbReference>
<evidence type="ECO:0000256" key="1">
    <source>
        <dbReference type="ARBA" id="ARBA00004123"/>
    </source>
</evidence>
<organism evidence="9">
    <name type="scientific">Blumeria graminis f. sp. tritici 96224</name>
    <dbReference type="NCBI Taxonomy" id="1268274"/>
    <lineage>
        <taxon>Eukaryota</taxon>
        <taxon>Fungi</taxon>
        <taxon>Dikarya</taxon>
        <taxon>Ascomycota</taxon>
        <taxon>Pezizomycotina</taxon>
        <taxon>Leotiomycetes</taxon>
        <taxon>Erysiphales</taxon>
        <taxon>Erysiphaceae</taxon>
        <taxon>Blumeria</taxon>
    </lineage>
</organism>
<evidence type="ECO:0000256" key="3">
    <source>
        <dbReference type="ARBA" id="ARBA00022019"/>
    </source>
</evidence>
<keyword evidence="5" id="KW-0498">Mitosis</keyword>
<sequence>MQPQTPQRLTDSSSGQPFVSATIDKSNHIESSIPRVRTTIANSRALNSQPTFDFLRDEIPPTASKSRPDRFRKSTTLLPTTDEPQWIQESLDSQEWCKKQLGDMRVENKALHYKLDHLKKEQELTKLYHENELRDTVRRAEEDFKKMQLAESERSKVTRQLEAMLKEMTEIRDNASSDRLELERKLKEASETIRVQEEALNDLKSEGEDRVRGLDREKSELESRNQSMQQTMEMLEGRLDEKDTLLQVSQRDLAHKETMYGQLEAELLRLKALTGDTDTLGVVKRQLSEQVLHIKKLESHIKDILAELNHYKSIYKSVEVVEEEKRYLQRRIDGMKDLEAQLLEAKMQCQILEDERSTWTAYLEREAESGGTDKFDSPESMARALVAERLQTATLVERIGSLEAELSSKVSITRDLEKKVAKFAEQVENFNASSSGGNTLTKAQLRLERQKNLAMKEVEYLRAQLKAYETDDTTLQPSTIDEAKIKLISELEDLVEKYRQEQQFLHQELTKAEENSAEDSTQKRKREEPIDDSRQDQLLRKLRNVQIELHNLKNENTMLQKDLLFTKQRLDEAMQQSKTRILSVRSNPTTEYEAIKSNTLKVLKKENADLLARLQDSVVPISQIPRSVYDAAQLEVSEVQQALASEKKRNDRLMKVWGAKSSEFRQMVISLLGWDVVFMRDGKTRLSSFYYPSHDDEENSIVFDGDKGTMKISGGPKSAFAVKICDQIRFWCKDRGSIPCFLAALTLEFWEETNGDRTLRNNDE</sequence>
<evidence type="ECO:0000256" key="6">
    <source>
        <dbReference type="ARBA" id="ARBA00023242"/>
    </source>
</evidence>
<reference evidence="9" key="1">
    <citation type="submission" date="2018-07" db="EMBL/GenBank/DDBJ databases">
        <authorList>
            <person name="Quirk P.G."/>
            <person name="Krulwich T.A."/>
        </authorList>
    </citation>
    <scope>NUCLEOTIDE SEQUENCE</scope>
    <source>
        <strain evidence="9">96224</strain>
    </source>
</reference>
<dbReference type="GO" id="GO:0072686">
    <property type="term" value="C:mitotic spindle"/>
    <property type="evidence" value="ECO:0007669"/>
    <property type="project" value="TreeGrafter"/>
</dbReference>
<evidence type="ECO:0000256" key="8">
    <source>
        <dbReference type="SAM" id="MobiDB-lite"/>
    </source>
</evidence>
<dbReference type="GO" id="GO:0051315">
    <property type="term" value="P:attachment of mitotic spindle microtubules to kinetochore"/>
    <property type="evidence" value="ECO:0007669"/>
    <property type="project" value="TreeGrafter"/>
</dbReference>
<evidence type="ECO:0000256" key="4">
    <source>
        <dbReference type="ARBA" id="ARBA00022618"/>
    </source>
</evidence>
<dbReference type="EMBL" id="UIGY01000057">
    <property type="protein sequence ID" value="SUZ09760.1"/>
    <property type="molecule type" value="Genomic_DNA"/>
</dbReference>
<dbReference type="Pfam" id="PF05557">
    <property type="entry name" value="MAD"/>
    <property type="match status" value="1"/>
</dbReference>
<dbReference type="GO" id="GO:0005635">
    <property type="term" value="C:nuclear envelope"/>
    <property type="evidence" value="ECO:0007669"/>
    <property type="project" value="TreeGrafter"/>
</dbReference>
<evidence type="ECO:0000256" key="5">
    <source>
        <dbReference type="ARBA" id="ARBA00022776"/>
    </source>
</evidence>
<comment type="similarity">
    <text evidence="2">Belongs to the MAD1 family.</text>
</comment>
<feature type="region of interest" description="Disordered" evidence="8">
    <location>
        <begin position="54"/>
        <end position="78"/>
    </location>
</feature>
<keyword evidence="7" id="KW-0131">Cell cycle</keyword>
<dbReference type="SUPFAM" id="SSF75704">
    <property type="entry name" value="Mitotic arrest deficient-like 1, Mad1"/>
    <property type="match status" value="1"/>
</dbReference>
<dbReference type="PANTHER" id="PTHR23168:SF0">
    <property type="entry name" value="MITOTIC SPINDLE ASSEMBLY CHECKPOINT PROTEIN MAD1"/>
    <property type="match status" value="1"/>
</dbReference>
<dbReference type="Gene3D" id="1.20.5.170">
    <property type="match status" value="1"/>
</dbReference>
<keyword evidence="4" id="KW-0132">Cell division</keyword>
<name>A0A381L892_BLUGR</name>
<dbReference type="OrthoDB" id="331602at2759"/>